<dbReference type="HOGENOM" id="CLU_3255584_0_0_4"/>
<accession>B1XVY0</accession>
<keyword evidence="1" id="KW-0812">Transmembrane</keyword>
<sequence>MEAFKINRLKEIIRAVSDLMNTLGVAVVSLGVLWGLFGFARG</sequence>
<dbReference type="AlphaFoldDB" id="B1XVY0"/>
<reference evidence="2" key="1">
    <citation type="submission" date="2008-03" db="EMBL/GenBank/DDBJ databases">
        <title>Complete sequence of Polynucleobacter necessarius STIR1.</title>
        <authorList>
            <consortium name="US DOE Joint Genome Institute"/>
            <person name="Copeland A."/>
            <person name="Lucas S."/>
            <person name="Lapidus A."/>
            <person name="Barry K."/>
            <person name="Detter J.C."/>
            <person name="Glavina del Rio T."/>
            <person name="Hammon N."/>
            <person name="Israni S."/>
            <person name="Dalin E."/>
            <person name="Tice H."/>
            <person name="Pitluck S."/>
            <person name="Chain P."/>
            <person name="Malfatti S."/>
            <person name="Shin M."/>
            <person name="Vergez L."/>
            <person name="Schmutz J."/>
            <person name="Larimer F."/>
            <person name="Land M."/>
            <person name="Hauser L."/>
            <person name="Kyrpides N."/>
            <person name="Kim E."/>
            <person name="Hahn M."/>
            <person name="Richardson P."/>
        </authorList>
    </citation>
    <scope>NUCLEOTIDE SEQUENCE [LARGE SCALE GENOMIC DNA]</scope>
    <source>
        <strain evidence="2">STIR1</strain>
    </source>
</reference>
<keyword evidence="1" id="KW-1133">Transmembrane helix</keyword>
<dbReference type="EMBL" id="CP001010">
    <property type="protein sequence ID" value="ACB44507.1"/>
    <property type="molecule type" value="Genomic_DNA"/>
</dbReference>
<evidence type="ECO:0000256" key="1">
    <source>
        <dbReference type="SAM" id="Phobius"/>
    </source>
</evidence>
<keyword evidence="1" id="KW-0472">Membrane</keyword>
<evidence type="ECO:0000313" key="2">
    <source>
        <dbReference type="EMBL" id="ACB44507.1"/>
    </source>
</evidence>
<gene>
    <name evidence="2" type="ordered locus">Pnec_1405</name>
</gene>
<name>B1XVY0_POLNS</name>
<proteinExistence type="predicted"/>
<protein>
    <submittedName>
        <fullName evidence="2">Uncharacterized protein</fullName>
    </submittedName>
</protein>
<feature type="transmembrane region" description="Helical" evidence="1">
    <location>
        <begin position="21"/>
        <end position="40"/>
    </location>
</feature>
<organism evidence="2">
    <name type="scientific">Polynucleobacter necessarius subsp. necessarius (strain STIR1)</name>
    <dbReference type="NCBI Taxonomy" id="452638"/>
    <lineage>
        <taxon>Bacteria</taxon>
        <taxon>Pseudomonadati</taxon>
        <taxon>Pseudomonadota</taxon>
        <taxon>Betaproteobacteria</taxon>
        <taxon>Burkholderiales</taxon>
        <taxon>Burkholderiaceae</taxon>
        <taxon>Polynucleobacter</taxon>
    </lineage>
</organism>
<dbReference type="KEGG" id="pne:Pnec_1405"/>